<feature type="domain" description="Methylamine utilisation protein MauE" evidence="6">
    <location>
        <begin position="2"/>
        <end position="119"/>
    </location>
</feature>
<dbReference type="InterPro" id="IPR009908">
    <property type="entry name" value="Methylamine_util_MauE"/>
</dbReference>
<dbReference type="Pfam" id="PF07291">
    <property type="entry name" value="MauE"/>
    <property type="match status" value="1"/>
</dbReference>
<reference evidence="7 8" key="1">
    <citation type="submission" date="2019-04" db="EMBL/GenBank/DDBJ databases">
        <title>Herbidospora sp. NEAU-GS14.nov., a novel actinomycete isolated from soil.</title>
        <authorList>
            <person name="Han L."/>
        </authorList>
    </citation>
    <scope>NUCLEOTIDE SEQUENCE [LARGE SCALE GENOMIC DNA]</scope>
    <source>
        <strain evidence="7 8">NEAU-GS14</strain>
    </source>
</reference>
<proteinExistence type="predicted"/>
<evidence type="ECO:0000259" key="6">
    <source>
        <dbReference type="Pfam" id="PF07291"/>
    </source>
</evidence>
<keyword evidence="8" id="KW-1185">Reference proteome</keyword>
<feature type="transmembrane region" description="Helical" evidence="5">
    <location>
        <begin position="106"/>
        <end position="127"/>
    </location>
</feature>
<evidence type="ECO:0000313" key="8">
    <source>
        <dbReference type="Proteomes" id="UP000308705"/>
    </source>
</evidence>
<evidence type="ECO:0000256" key="1">
    <source>
        <dbReference type="ARBA" id="ARBA00004141"/>
    </source>
</evidence>
<feature type="transmembrane region" description="Helical" evidence="5">
    <location>
        <begin position="33"/>
        <end position="58"/>
    </location>
</feature>
<dbReference type="Proteomes" id="UP000308705">
    <property type="component" value="Unassembled WGS sequence"/>
</dbReference>
<evidence type="ECO:0000256" key="3">
    <source>
        <dbReference type="ARBA" id="ARBA00022989"/>
    </source>
</evidence>
<dbReference type="RefSeq" id="WP_137251898.1">
    <property type="nucleotide sequence ID" value="NZ_SZQA01000081.1"/>
</dbReference>
<evidence type="ECO:0000256" key="4">
    <source>
        <dbReference type="ARBA" id="ARBA00023136"/>
    </source>
</evidence>
<dbReference type="EMBL" id="SZQA01000081">
    <property type="protein sequence ID" value="TKK77213.1"/>
    <property type="molecule type" value="Genomic_DNA"/>
</dbReference>
<dbReference type="GO" id="GO:0030416">
    <property type="term" value="P:methylamine metabolic process"/>
    <property type="evidence" value="ECO:0007669"/>
    <property type="project" value="InterPro"/>
</dbReference>
<evidence type="ECO:0000313" key="7">
    <source>
        <dbReference type="EMBL" id="TKK77213.1"/>
    </source>
</evidence>
<organism evidence="7 8">
    <name type="scientific">Herbidospora galbida</name>
    <dbReference type="NCBI Taxonomy" id="2575442"/>
    <lineage>
        <taxon>Bacteria</taxon>
        <taxon>Bacillati</taxon>
        <taxon>Actinomycetota</taxon>
        <taxon>Actinomycetes</taxon>
        <taxon>Streptosporangiales</taxon>
        <taxon>Streptosporangiaceae</taxon>
        <taxon>Herbidospora</taxon>
    </lineage>
</organism>
<gene>
    <name evidence="7" type="ORF">FDA94_38215</name>
</gene>
<sequence length="166" mass="16897">MILVADVALAGALLLVAAAFLRAEEVTRGHGLLPSWVIRAAGVAEPVLGVAVLALWVWGDPGRPVWAAAAVWHAALAGYLLILLRVRGRVPCGCLDAVTPVSPAKAGVGVVWAAASAVMATGVVPLPETAPVRLLHLALAGFAALLAVVAASVLSVSSSSPRRRTR</sequence>
<evidence type="ECO:0000256" key="5">
    <source>
        <dbReference type="SAM" id="Phobius"/>
    </source>
</evidence>
<feature type="transmembrane region" description="Helical" evidence="5">
    <location>
        <begin position="65"/>
        <end position="86"/>
    </location>
</feature>
<evidence type="ECO:0000256" key="2">
    <source>
        <dbReference type="ARBA" id="ARBA00022692"/>
    </source>
</evidence>
<comment type="caution">
    <text evidence="7">The sequence shown here is derived from an EMBL/GenBank/DDBJ whole genome shotgun (WGS) entry which is preliminary data.</text>
</comment>
<dbReference type="GO" id="GO:0016020">
    <property type="term" value="C:membrane"/>
    <property type="evidence" value="ECO:0007669"/>
    <property type="project" value="UniProtKB-SubCell"/>
</dbReference>
<keyword evidence="3 5" id="KW-1133">Transmembrane helix</keyword>
<keyword evidence="4 5" id="KW-0472">Membrane</keyword>
<accession>A0A4V5UWL3</accession>
<keyword evidence="2 5" id="KW-0812">Transmembrane</keyword>
<protein>
    <recommendedName>
        <fullName evidence="6">Methylamine utilisation protein MauE domain-containing protein</fullName>
    </recommendedName>
</protein>
<comment type="subcellular location">
    <subcellularLocation>
        <location evidence="1">Membrane</location>
        <topology evidence="1">Multi-pass membrane protein</topology>
    </subcellularLocation>
</comment>
<feature type="transmembrane region" description="Helical" evidence="5">
    <location>
        <begin position="134"/>
        <end position="156"/>
    </location>
</feature>
<dbReference type="AlphaFoldDB" id="A0A4V5UWL3"/>
<name>A0A4V5UWL3_9ACTN</name>